<feature type="domain" description="SUZ-C" evidence="5">
    <location>
        <begin position="209"/>
        <end position="249"/>
    </location>
</feature>
<gene>
    <name evidence="6" type="ORF">BEMITA_LOCUS4233</name>
</gene>
<feature type="compositionally biased region" description="Polar residues" evidence="3">
    <location>
        <begin position="216"/>
        <end position="233"/>
    </location>
</feature>
<dbReference type="PANTHER" id="PTHR31796">
    <property type="entry name" value="SUZ DOMAIN-CONTAINING PROTEIN 1"/>
    <property type="match status" value="1"/>
</dbReference>
<evidence type="ECO:0000313" key="6">
    <source>
        <dbReference type="EMBL" id="CAH0384950.1"/>
    </source>
</evidence>
<feature type="compositionally biased region" description="Polar residues" evidence="3">
    <location>
        <begin position="240"/>
        <end position="249"/>
    </location>
</feature>
<comment type="similarity">
    <text evidence="1">Belongs to the SZRD1 family.</text>
</comment>
<dbReference type="KEGG" id="btab:109040117"/>
<dbReference type="AlphaFoldDB" id="A0A9P0A6F8"/>
<dbReference type="PANTHER" id="PTHR31796:SF2">
    <property type="entry name" value="SUZ DOMAIN-CONTAINING PROTEIN 1"/>
    <property type="match status" value="1"/>
</dbReference>
<dbReference type="InterPro" id="IPR039228">
    <property type="entry name" value="SZRD1"/>
</dbReference>
<feature type="region of interest" description="Disordered" evidence="3">
    <location>
        <begin position="76"/>
        <end position="96"/>
    </location>
</feature>
<accession>A0A9P0A6F8</accession>
<name>A0A9P0A6F8_BEMTA</name>
<dbReference type="InterPro" id="IPR024771">
    <property type="entry name" value="SUZ"/>
</dbReference>
<evidence type="ECO:0000313" key="7">
    <source>
        <dbReference type="Proteomes" id="UP001152759"/>
    </source>
</evidence>
<feature type="region of interest" description="Disordered" evidence="3">
    <location>
        <begin position="216"/>
        <end position="249"/>
    </location>
</feature>
<evidence type="ECO:0000256" key="3">
    <source>
        <dbReference type="SAM" id="MobiDB-lite"/>
    </source>
</evidence>
<proteinExistence type="inferred from homology"/>
<protein>
    <recommendedName>
        <fullName evidence="2">SUZ RNA-binding domain-containing</fullName>
    </recommendedName>
</protein>
<dbReference type="EMBL" id="OU963863">
    <property type="protein sequence ID" value="CAH0384950.1"/>
    <property type="molecule type" value="Genomic_DNA"/>
</dbReference>
<dbReference type="Proteomes" id="UP001152759">
    <property type="component" value="Chromosome 2"/>
</dbReference>
<evidence type="ECO:0000256" key="1">
    <source>
        <dbReference type="ARBA" id="ARBA00007124"/>
    </source>
</evidence>
<keyword evidence="7" id="KW-1185">Reference proteome</keyword>
<evidence type="ECO:0000259" key="5">
    <source>
        <dbReference type="PROSITE" id="PS51938"/>
    </source>
</evidence>
<dbReference type="InterPro" id="IPR024642">
    <property type="entry name" value="SUZ-C"/>
</dbReference>
<sequence>MASSEKPVVFDNWEELEPEALKEQLASRVQASSAMNGEVATCPIPSQGPDDVQMSEEARARCGIPPVPIVKILKRPSQRQNSSMGGGDGLLLNGDTSKPRFPIKTLQQREEAYAQARLRILGEAQSPDEDLPQDEEKIISIARILNKVELGTPNSRLNNEEGQDSGDKVAVDMWESSIPSNNTISNLSSSEFPPLPTDNTAACSSNLYNVNSLIQSKNEETTQSTRVSESNIIRQPRGPSETNGFSLQR</sequence>
<evidence type="ECO:0000256" key="2">
    <source>
        <dbReference type="ARBA" id="ARBA00044802"/>
    </source>
</evidence>
<dbReference type="Pfam" id="PF12752">
    <property type="entry name" value="SUZ"/>
    <property type="match status" value="1"/>
</dbReference>
<evidence type="ECO:0000259" key="4">
    <source>
        <dbReference type="PROSITE" id="PS51673"/>
    </source>
</evidence>
<dbReference type="PROSITE" id="PS51673">
    <property type="entry name" value="SUZ"/>
    <property type="match status" value="1"/>
</dbReference>
<dbReference type="Pfam" id="PF12901">
    <property type="entry name" value="SUZ-C"/>
    <property type="match status" value="1"/>
</dbReference>
<organism evidence="6 7">
    <name type="scientific">Bemisia tabaci</name>
    <name type="common">Sweetpotato whitefly</name>
    <name type="synonym">Aleurodes tabaci</name>
    <dbReference type="NCBI Taxonomy" id="7038"/>
    <lineage>
        <taxon>Eukaryota</taxon>
        <taxon>Metazoa</taxon>
        <taxon>Ecdysozoa</taxon>
        <taxon>Arthropoda</taxon>
        <taxon>Hexapoda</taxon>
        <taxon>Insecta</taxon>
        <taxon>Pterygota</taxon>
        <taxon>Neoptera</taxon>
        <taxon>Paraneoptera</taxon>
        <taxon>Hemiptera</taxon>
        <taxon>Sternorrhyncha</taxon>
        <taxon>Aleyrodoidea</taxon>
        <taxon>Aleyrodidae</taxon>
        <taxon>Aleyrodinae</taxon>
        <taxon>Bemisia</taxon>
    </lineage>
</organism>
<feature type="domain" description="SUZ" evidence="4">
    <location>
        <begin position="43"/>
        <end position="125"/>
    </location>
</feature>
<reference evidence="6" key="1">
    <citation type="submission" date="2021-12" db="EMBL/GenBank/DDBJ databases">
        <authorList>
            <person name="King R."/>
        </authorList>
    </citation>
    <scope>NUCLEOTIDE SEQUENCE</scope>
</reference>
<dbReference type="PROSITE" id="PS51938">
    <property type="entry name" value="SUZ_C"/>
    <property type="match status" value="1"/>
</dbReference>